<comment type="similarity">
    <text evidence="3 16">Belongs to the galactose-1-phosphate uridylyltransferase type 1 family.</text>
</comment>
<evidence type="ECO:0000256" key="7">
    <source>
        <dbReference type="ARBA" id="ARBA00022695"/>
    </source>
</evidence>
<dbReference type="InterPro" id="IPR001937">
    <property type="entry name" value="GalP_UDPtransf1"/>
</dbReference>
<evidence type="ECO:0000256" key="6">
    <source>
        <dbReference type="ARBA" id="ARBA00022679"/>
    </source>
</evidence>
<keyword evidence="7 16" id="KW-0548">Nucleotidyltransferase</keyword>
<keyword evidence="6 16" id="KW-0808">Transferase</keyword>
<evidence type="ECO:0000256" key="13">
    <source>
        <dbReference type="NCBIfam" id="TIGR00209"/>
    </source>
</evidence>
<sequence length="364" mass="40163">MRRTSARLSDGREIIYFDEAEGRPEPPADPRGLPPHEAAPEARFDPLLREWVVMAAHRQGRTHLPPSDACPLCPSTPDRPTEVPAPDYDVVAFENRFPSLASGSGAGPEDALEAVGELEPSRRPAAGRCEVLCFSSDHRASFTDLPPERVRTIVDAWADRTAALSALPGVEQVFCFENRGAEIGVTLPHPHGQIYAYPFTTPRTERMLASAREYRERTGGDLLADNLAAERRAGLRVVAESGHWTAFVPAAARWPVEVHLYPRRRAGSLPELTAAERDDFAPFYLDLLGRLDRLFDAPLPYVAAWHQEPVHAEPGLAYLHLEVFSVRRAPGKLKYLAGSESGMGVFVNDVLPETTAQRLREAAQ</sequence>
<dbReference type="GO" id="GO:0008108">
    <property type="term" value="F:UDP-glucose:hexose-1-phosphate uridylyltransferase activity"/>
    <property type="evidence" value="ECO:0007669"/>
    <property type="project" value="UniProtKB-UniRule"/>
</dbReference>
<dbReference type="UniPathway" id="UPA00214"/>
<dbReference type="PIRSF" id="PIRSF000808">
    <property type="entry name" value="GalT"/>
    <property type="match status" value="1"/>
</dbReference>
<dbReference type="EC" id="2.7.7.12" evidence="4 13"/>
<proteinExistence type="inferred from homology"/>
<evidence type="ECO:0000256" key="9">
    <source>
        <dbReference type="ARBA" id="ARBA00022833"/>
    </source>
</evidence>
<organism evidence="20 21">
    <name type="scientific">Nocardiopsis composta</name>
    <dbReference type="NCBI Taxonomy" id="157465"/>
    <lineage>
        <taxon>Bacteria</taxon>
        <taxon>Bacillati</taxon>
        <taxon>Actinomycetota</taxon>
        <taxon>Actinomycetes</taxon>
        <taxon>Streptosporangiales</taxon>
        <taxon>Nocardiopsidaceae</taxon>
        <taxon>Nocardiopsis</taxon>
    </lineage>
</organism>
<dbReference type="PANTHER" id="PTHR11943:SF1">
    <property type="entry name" value="GALACTOSE-1-PHOSPHATE URIDYLYLTRANSFERASE"/>
    <property type="match status" value="1"/>
</dbReference>
<comment type="pathway">
    <text evidence="2 16">Carbohydrate metabolism; galactose metabolism.</text>
</comment>
<evidence type="ECO:0000259" key="18">
    <source>
        <dbReference type="Pfam" id="PF01087"/>
    </source>
</evidence>
<dbReference type="AlphaFoldDB" id="A0A7W8QP12"/>
<keyword evidence="21" id="KW-1185">Reference proteome</keyword>
<feature type="domain" description="Galactose-1-phosphate uridyl transferase C-terminal" evidence="19">
    <location>
        <begin position="211"/>
        <end position="361"/>
    </location>
</feature>
<comment type="caution">
    <text evidence="20">The sequence shown here is derived from an EMBL/GenBank/DDBJ whole genome shotgun (WGS) entry which is preliminary data.</text>
</comment>
<dbReference type="FunFam" id="3.30.428.10:FF:000010">
    <property type="entry name" value="Galactose-1-phosphate uridylyltransferase"/>
    <property type="match status" value="1"/>
</dbReference>
<evidence type="ECO:0000256" key="8">
    <source>
        <dbReference type="ARBA" id="ARBA00022723"/>
    </source>
</evidence>
<evidence type="ECO:0000256" key="10">
    <source>
        <dbReference type="ARBA" id="ARBA00023004"/>
    </source>
</evidence>
<evidence type="ECO:0000256" key="5">
    <source>
        <dbReference type="ARBA" id="ARBA00016340"/>
    </source>
</evidence>
<dbReference type="GO" id="GO:0033499">
    <property type="term" value="P:galactose catabolic process via UDP-galactose, Leloir pathway"/>
    <property type="evidence" value="ECO:0007669"/>
    <property type="project" value="TreeGrafter"/>
</dbReference>
<feature type="region of interest" description="Disordered" evidence="17">
    <location>
        <begin position="1"/>
        <end position="41"/>
    </location>
</feature>
<keyword evidence="12 16" id="KW-0119">Carbohydrate metabolism</keyword>
<feature type="binding site" evidence="15">
    <location>
        <position position="138"/>
    </location>
    <ligand>
        <name>Zn(2+)</name>
        <dbReference type="ChEBI" id="CHEBI:29105"/>
    </ligand>
</feature>
<gene>
    <name evidence="20" type="ORF">HDA36_004096</name>
</gene>
<feature type="binding site" evidence="15">
    <location>
        <position position="70"/>
    </location>
    <ligand>
        <name>Zn(2+)</name>
        <dbReference type="ChEBI" id="CHEBI:29105"/>
    </ligand>
</feature>
<evidence type="ECO:0000256" key="4">
    <source>
        <dbReference type="ARBA" id="ARBA00012384"/>
    </source>
</evidence>
<keyword evidence="10" id="KW-0408">Iron</keyword>
<dbReference type="Proteomes" id="UP000572635">
    <property type="component" value="Unassembled WGS sequence"/>
</dbReference>
<evidence type="ECO:0000259" key="19">
    <source>
        <dbReference type="Pfam" id="PF02744"/>
    </source>
</evidence>
<dbReference type="InterPro" id="IPR019779">
    <property type="entry name" value="GalP_UDPtransf1_His-AS"/>
</dbReference>
<evidence type="ECO:0000256" key="2">
    <source>
        <dbReference type="ARBA" id="ARBA00004947"/>
    </source>
</evidence>
<dbReference type="Gene3D" id="3.30.428.10">
    <property type="entry name" value="HIT-like"/>
    <property type="match status" value="2"/>
</dbReference>
<evidence type="ECO:0000256" key="15">
    <source>
        <dbReference type="PIRSR" id="PIRSR000808-3"/>
    </source>
</evidence>
<dbReference type="Pfam" id="PF02744">
    <property type="entry name" value="GalP_UDP_tr_C"/>
    <property type="match status" value="1"/>
</dbReference>
<keyword evidence="11 16" id="KW-0299">Galactose metabolism</keyword>
<feature type="domain" description="Galactose-1-phosphate uridyl transferase N-terminal" evidence="18">
    <location>
        <begin position="38"/>
        <end position="199"/>
    </location>
</feature>
<dbReference type="GO" id="GO:0008270">
    <property type="term" value="F:zinc ion binding"/>
    <property type="evidence" value="ECO:0007669"/>
    <property type="project" value="InterPro"/>
</dbReference>
<feature type="binding site" evidence="15">
    <location>
        <position position="73"/>
    </location>
    <ligand>
        <name>Zn(2+)</name>
        <dbReference type="ChEBI" id="CHEBI:29105"/>
    </ligand>
</feature>
<protein>
    <recommendedName>
        <fullName evidence="5 13">Galactose-1-phosphate uridylyltransferase</fullName>
        <ecNumber evidence="4 13">2.7.7.12</ecNumber>
    </recommendedName>
</protein>
<dbReference type="GO" id="GO:0005737">
    <property type="term" value="C:cytoplasm"/>
    <property type="evidence" value="ECO:0007669"/>
    <property type="project" value="TreeGrafter"/>
</dbReference>
<evidence type="ECO:0000256" key="3">
    <source>
        <dbReference type="ARBA" id="ARBA00010951"/>
    </source>
</evidence>
<evidence type="ECO:0000256" key="16">
    <source>
        <dbReference type="RuleBase" id="RU000506"/>
    </source>
</evidence>
<dbReference type="PROSITE" id="PS00117">
    <property type="entry name" value="GAL_P_UDP_TRANSF_I"/>
    <property type="match status" value="1"/>
</dbReference>
<comment type="catalytic activity">
    <reaction evidence="1 16">
        <text>alpha-D-galactose 1-phosphate + UDP-alpha-D-glucose = alpha-D-glucose 1-phosphate + UDP-alpha-D-galactose</text>
        <dbReference type="Rhea" id="RHEA:13989"/>
        <dbReference type="ChEBI" id="CHEBI:58336"/>
        <dbReference type="ChEBI" id="CHEBI:58601"/>
        <dbReference type="ChEBI" id="CHEBI:58885"/>
        <dbReference type="ChEBI" id="CHEBI:66914"/>
        <dbReference type="EC" id="2.7.7.12"/>
    </reaction>
</comment>
<dbReference type="EMBL" id="JACHDB010000001">
    <property type="protein sequence ID" value="MBB5434012.1"/>
    <property type="molecule type" value="Genomic_DNA"/>
</dbReference>
<evidence type="ECO:0000256" key="14">
    <source>
        <dbReference type="PIRSR" id="PIRSR000808-1"/>
    </source>
</evidence>
<feature type="compositionally biased region" description="Basic and acidic residues" evidence="17">
    <location>
        <begin position="9"/>
        <end position="28"/>
    </location>
</feature>
<evidence type="ECO:0000256" key="1">
    <source>
        <dbReference type="ARBA" id="ARBA00001107"/>
    </source>
</evidence>
<dbReference type="NCBIfam" id="TIGR00209">
    <property type="entry name" value="galT_1"/>
    <property type="match status" value="1"/>
</dbReference>
<dbReference type="PANTHER" id="PTHR11943">
    <property type="entry name" value="GALACTOSE-1-PHOSPHATE URIDYLYLTRANSFERASE"/>
    <property type="match status" value="1"/>
</dbReference>
<feature type="active site" description="Tele-UMP-histidine intermediate" evidence="14">
    <location>
        <position position="191"/>
    </location>
</feature>
<evidence type="ECO:0000256" key="11">
    <source>
        <dbReference type="ARBA" id="ARBA00023144"/>
    </source>
</evidence>
<dbReference type="RefSeq" id="WP_184394271.1">
    <property type="nucleotide sequence ID" value="NZ_BAAAJD010000124.1"/>
</dbReference>
<name>A0A7W8QP12_9ACTN</name>
<reference evidence="20 21" key="1">
    <citation type="submission" date="2020-08" db="EMBL/GenBank/DDBJ databases">
        <title>Sequencing the genomes of 1000 actinobacteria strains.</title>
        <authorList>
            <person name="Klenk H.-P."/>
        </authorList>
    </citation>
    <scope>NUCLEOTIDE SEQUENCE [LARGE SCALE GENOMIC DNA]</scope>
    <source>
        <strain evidence="20 21">DSM 44551</strain>
    </source>
</reference>
<dbReference type="InterPro" id="IPR005849">
    <property type="entry name" value="GalP_Utransf_N"/>
</dbReference>
<comment type="cofactor">
    <cofactor evidence="15">
        <name>Zn(2+)</name>
        <dbReference type="ChEBI" id="CHEBI:29105"/>
    </cofactor>
    <text evidence="15">Binds 1 zinc ion per subunit.</text>
</comment>
<evidence type="ECO:0000256" key="12">
    <source>
        <dbReference type="ARBA" id="ARBA00023277"/>
    </source>
</evidence>
<dbReference type="Pfam" id="PF01087">
    <property type="entry name" value="GalP_UDP_transf"/>
    <property type="match status" value="1"/>
</dbReference>
<accession>A0A7W8QP12</accession>
<keyword evidence="8 15" id="KW-0479">Metal-binding</keyword>
<feature type="binding site" evidence="15">
    <location>
        <position position="189"/>
    </location>
    <ligand>
        <name>Zn(2+)</name>
        <dbReference type="ChEBI" id="CHEBI:29105"/>
    </ligand>
</feature>
<dbReference type="InterPro" id="IPR036265">
    <property type="entry name" value="HIT-like_sf"/>
</dbReference>
<evidence type="ECO:0000256" key="17">
    <source>
        <dbReference type="SAM" id="MobiDB-lite"/>
    </source>
</evidence>
<evidence type="ECO:0000313" key="20">
    <source>
        <dbReference type="EMBL" id="MBB5434012.1"/>
    </source>
</evidence>
<dbReference type="SUPFAM" id="SSF54197">
    <property type="entry name" value="HIT-like"/>
    <property type="match status" value="2"/>
</dbReference>
<keyword evidence="9 15" id="KW-0862">Zinc</keyword>
<evidence type="ECO:0000313" key="21">
    <source>
        <dbReference type="Proteomes" id="UP000572635"/>
    </source>
</evidence>
<dbReference type="InterPro" id="IPR005850">
    <property type="entry name" value="GalP_Utransf_C"/>
</dbReference>